<keyword evidence="2" id="KW-0472">Membrane</keyword>
<evidence type="ECO:0008006" key="4">
    <source>
        <dbReference type="Google" id="ProtNLM"/>
    </source>
</evidence>
<reference evidence="3" key="1">
    <citation type="submission" date="2018-05" db="EMBL/GenBank/DDBJ databases">
        <authorList>
            <person name="Lanie J.A."/>
            <person name="Ng W.-L."/>
            <person name="Kazmierczak K.M."/>
            <person name="Andrzejewski T.M."/>
            <person name="Davidsen T.M."/>
            <person name="Wayne K.J."/>
            <person name="Tettelin H."/>
            <person name="Glass J.I."/>
            <person name="Rusch D."/>
            <person name="Podicherti R."/>
            <person name="Tsui H.-C.T."/>
            <person name="Winkler M.E."/>
        </authorList>
    </citation>
    <scope>NUCLEOTIDE SEQUENCE</scope>
</reference>
<sequence>MARLAKDIMKTKQPAGQRRRLGFTLIELLVVIAIIAILASLLLPALSKAKGMAHKISCLNNHKQLGLAVQLYSSDNEDWLNPIQDRLASGNGESSWRPYLMRYLGAQWDRKKQMFLGGSKPIYDCPTENAKGKKGDVYHQGNPAVVGQFRVGEISIASGIGAVNVHWTRGGAQPPFGRPVGYENNLCNWGMVESASEMILLGDGHSNIGGWPNDEWWIWKELGNANSAGYNRFIQNDPGAMRHAGSSNYVFGDGSAKTLDPNLIPCDESACWWSAPQSPH</sequence>
<dbReference type="InterPro" id="IPR012902">
    <property type="entry name" value="N_methyl_site"/>
</dbReference>
<dbReference type="EMBL" id="UINC01005997">
    <property type="protein sequence ID" value="SVA24842.1"/>
    <property type="molecule type" value="Genomic_DNA"/>
</dbReference>
<dbReference type="PRINTS" id="PR00813">
    <property type="entry name" value="BCTERIALGSPG"/>
</dbReference>
<proteinExistence type="predicted"/>
<dbReference type="Gene3D" id="3.30.700.10">
    <property type="entry name" value="Glycoprotein, Type 4 Pilin"/>
    <property type="match status" value="1"/>
</dbReference>
<dbReference type="AlphaFoldDB" id="A0A381U9E5"/>
<evidence type="ECO:0000256" key="2">
    <source>
        <dbReference type="SAM" id="Phobius"/>
    </source>
</evidence>
<dbReference type="GO" id="GO:0015627">
    <property type="term" value="C:type II protein secretion system complex"/>
    <property type="evidence" value="ECO:0007669"/>
    <property type="project" value="InterPro"/>
</dbReference>
<keyword evidence="2" id="KW-1133">Transmembrane helix</keyword>
<dbReference type="GO" id="GO:0015628">
    <property type="term" value="P:protein secretion by the type II secretion system"/>
    <property type="evidence" value="ECO:0007669"/>
    <property type="project" value="InterPro"/>
</dbReference>
<evidence type="ECO:0000256" key="1">
    <source>
        <dbReference type="ARBA" id="ARBA00022481"/>
    </source>
</evidence>
<dbReference type="Pfam" id="PF07963">
    <property type="entry name" value="N_methyl"/>
    <property type="match status" value="1"/>
</dbReference>
<evidence type="ECO:0000313" key="3">
    <source>
        <dbReference type="EMBL" id="SVA24842.1"/>
    </source>
</evidence>
<gene>
    <name evidence="3" type="ORF">METZ01_LOCUS77696</name>
</gene>
<accession>A0A381U9E5</accession>
<keyword evidence="2" id="KW-0812">Transmembrane</keyword>
<name>A0A381U9E5_9ZZZZ</name>
<dbReference type="InterPro" id="IPR045584">
    <property type="entry name" value="Pilin-like"/>
</dbReference>
<dbReference type="SUPFAM" id="SSF54523">
    <property type="entry name" value="Pili subunits"/>
    <property type="match status" value="1"/>
</dbReference>
<protein>
    <recommendedName>
        <fullName evidence="4">Type II secretion system protein GspG C-terminal domain-containing protein</fullName>
    </recommendedName>
</protein>
<organism evidence="3">
    <name type="scientific">marine metagenome</name>
    <dbReference type="NCBI Taxonomy" id="408172"/>
    <lineage>
        <taxon>unclassified sequences</taxon>
        <taxon>metagenomes</taxon>
        <taxon>ecological metagenomes</taxon>
    </lineage>
</organism>
<feature type="transmembrane region" description="Helical" evidence="2">
    <location>
        <begin position="21"/>
        <end position="46"/>
    </location>
</feature>
<keyword evidence="1" id="KW-0488">Methylation</keyword>
<dbReference type="NCBIfam" id="TIGR02532">
    <property type="entry name" value="IV_pilin_GFxxxE"/>
    <property type="match status" value="1"/>
</dbReference>
<dbReference type="PANTHER" id="PTHR30093">
    <property type="entry name" value="GENERAL SECRETION PATHWAY PROTEIN G"/>
    <property type="match status" value="1"/>
</dbReference>
<dbReference type="InterPro" id="IPR000983">
    <property type="entry name" value="Bac_GSPG_pilin"/>
</dbReference>